<evidence type="ECO:0000256" key="2">
    <source>
        <dbReference type="ARBA" id="ARBA00022448"/>
    </source>
</evidence>
<gene>
    <name evidence="9" type="ORF">K443DRAFT_672678</name>
</gene>
<name>A0A0C9Y2S8_9AGAR</name>
<dbReference type="InterPro" id="IPR007272">
    <property type="entry name" value="Sulf_transp_TsuA/YedE"/>
</dbReference>
<keyword evidence="2" id="KW-0813">Transport</keyword>
<dbReference type="GO" id="GO:0005886">
    <property type="term" value="C:plasma membrane"/>
    <property type="evidence" value="ECO:0007669"/>
    <property type="project" value="UniProtKB-SubCell"/>
</dbReference>
<evidence type="ECO:0000256" key="7">
    <source>
        <dbReference type="ARBA" id="ARBA00023136"/>
    </source>
</evidence>
<proteinExistence type="predicted"/>
<dbReference type="InterPro" id="IPR046513">
    <property type="entry name" value="DUF6691"/>
</dbReference>
<protein>
    <recommendedName>
        <fullName evidence="11">Sulphur transport domain-containing protein</fullName>
    </recommendedName>
</protein>
<keyword evidence="3" id="KW-1003">Cell membrane</keyword>
<feature type="transmembrane region" description="Helical" evidence="8">
    <location>
        <begin position="76"/>
        <end position="92"/>
    </location>
</feature>
<comment type="subcellular location">
    <subcellularLocation>
        <location evidence="1">Cell inner membrane</location>
        <topology evidence="1">Multi-pass membrane protein</topology>
    </subcellularLocation>
</comment>
<feature type="transmembrane region" description="Helical" evidence="8">
    <location>
        <begin position="45"/>
        <end position="64"/>
    </location>
</feature>
<keyword evidence="6 8" id="KW-1133">Transmembrane helix</keyword>
<feature type="transmembrane region" description="Helical" evidence="8">
    <location>
        <begin position="238"/>
        <end position="257"/>
    </location>
</feature>
<keyword evidence="7 8" id="KW-0472">Membrane</keyword>
<dbReference type="PANTHER" id="PTHR30574">
    <property type="entry name" value="INNER MEMBRANE PROTEIN YEDE"/>
    <property type="match status" value="1"/>
</dbReference>
<feature type="transmembrane region" description="Helical" evidence="8">
    <location>
        <begin position="20"/>
        <end position="38"/>
    </location>
</feature>
<evidence type="ECO:0008006" key="11">
    <source>
        <dbReference type="Google" id="ProtNLM"/>
    </source>
</evidence>
<evidence type="ECO:0000313" key="9">
    <source>
        <dbReference type="EMBL" id="KIK08189.1"/>
    </source>
</evidence>
<evidence type="ECO:0000256" key="8">
    <source>
        <dbReference type="SAM" id="Phobius"/>
    </source>
</evidence>
<dbReference type="Pfam" id="PF20398">
    <property type="entry name" value="DUF6691"/>
    <property type="match status" value="1"/>
</dbReference>
<dbReference type="Pfam" id="PF04143">
    <property type="entry name" value="Sulf_transp"/>
    <property type="match status" value="1"/>
</dbReference>
<evidence type="ECO:0000256" key="6">
    <source>
        <dbReference type="ARBA" id="ARBA00022989"/>
    </source>
</evidence>
<evidence type="ECO:0000313" key="10">
    <source>
        <dbReference type="Proteomes" id="UP000054477"/>
    </source>
</evidence>
<dbReference type="Proteomes" id="UP000054477">
    <property type="component" value="Unassembled WGS sequence"/>
</dbReference>
<keyword evidence="5 8" id="KW-0812">Transmembrane</keyword>
<evidence type="ECO:0000256" key="5">
    <source>
        <dbReference type="ARBA" id="ARBA00022692"/>
    </source>
</evidence>
<keyword evidence="4" id="KW-0997">Cell inner membrane</keyword>
<organism evidence="9 10">
    <name type="scientific">Laccaria amethystina LaAM-08-1</name>
    <dbReference type="NCBI Taxonomy" id="1095629"/>
    <lineage>
        <taxon>Eukaryota</taxon>
        <taxon>Fungi</taxon>
        <taxon>Dikarya</taxon>
        <taxon>Basidiomycota</taxon>
        <taxon>Agaricomycotina</taxon>
        <taxon>Agaricomycetes</taxon>
        <taxon>Agaricomycetidae</taxon>
        <taxon>Agaricales</taxon>
        <taxon>Agaricineae</taxon>
        <taxon>Hydnangiaceae</taxon>
        <taxon>Laccaria</taxon>
    </lineage>
</organism>
<evidence type="ECO:0000256" key="4">
    <source>
        <dbReference type="ARBA" id="ARBA00022519"/>
    </source>
</evidence>
<sequence length="335" mass="35091">MSHSTPIQSFLGGLSIPIPVHALLLLNGSVFGISGFVHRALGGSAEGLSGAAGLILGGVFVAMLENTSLPPPLFPLPNVLLSGFLVGFGTKLSNGCTSGHMISGLSRLSLRSLVASATFFITGVVTTHVFHRDLPAIGTTDWSLGPIGSRLLAFQAVPLALSVLLYNLSPADAQLNSSVDEHSMLVNRSDSSSSLLRLLASLITGFHFALALRLSNLTDPTRVLSFLLLPFHRAFDPSLAYLAVGALPLNILLYHYARGNEKPRLRGTWRIPNPCGEIDVKLIVGAAIFGVGWGLTGVCPGPGLINFGRSLIGSSNPTPFVGWLGGFVLGGLLAR</sequence>
<keyword evidence="10" id="KW-1185">Reference proteome</keyword>
<feature type="transmembrane region" description="Helical" evidence="8">
    <location>
        <begin position="113"/>
        <end position="131"/>
    </location>
</feature>
<evidence type="ECO:0000256" key="1">
    <source>
        <dbReference type="ARBA" id="ARBA00004429"/>
    </source>
</evidence>
<dbReference type="HOGENOM" id="CLU_037802_1_0_1"/>
<dbReference type="AlphaFoldDB" id="A0A0C9Y2S8"/>
<feature type="transmembrane region" description="Helical" evidence="8">
    <location>
        <begin position="316"/>
        <end position="334"/>
    </location>
</feature>
<feature type="transmembrane region" description="Helical" evidence="8">
    <location>
        <begin position="195"/>
        <end position="218"/>
    </location>
</feature>
<dbReference type="OrthoDB" id="10254418at2759"/>
<dbReference type="PANTHER" id="PTHR30574:SF1">
    <property type="entry name" value="SULPHUR TRANSPORT DOMAIN-CONTAINING PROTEIN"/>
    <property type="match status" value="1"/>
</dbReference>
<dbReference type="EMBL" id="KN838543">
    <property type="protein sequence ID" value="KIK08189.1"/>
    <property type="molecule type" value="Genomic_DNA"/>
</dbReference>
<dbReference type="STRING" id="1095629.A0A0C9Y2S8"/>
<feature type="transmembrane region" description="Helical" evidence="8">
    <location>
        <begin position="151"/>
        <end position="168"/>
    </location>
</feature>
<accession>A0A0C9Y2S8</accession>
<feature type="transmembrane region" description="Helical" evidence="8">
    <location>
        <begin position="278"/>
        <end position="296"/>
    </location>
</feature>
<reference evidence="10" key="2">
    <citation type="submission" date="2015-01" db="EMBL/GenBank/DDBJ databases">
        <title>Evolutionary Origins and Diversification of the Mycorrhizal Mutualists.</title>
        <authorList>
            <consortium name="DOE Joint Genome Institute"/>
            <consortium name="Mycorrhizal Genomics Consortium"/>
            <person name="Kohler A."/>
            <person name="Kuo A."/>
            <person name="Nagy L.G."/>
            <person name="Floudas D."/>
            <person name="Copeland A."/>
            <person name="Barry K.W."/>
            <person name="Cichocki N."/>
            <person name="Veneault-Fourrey C."/>
            <person name="LaButti K."/>
            <person name="Lindquist E.A."/>
            <person name="Lipzen A."/>
            <person name="Lundell T."/>
            <person name="Morin E."/>
            <person name="Murat C."/>
            <person name="Riley R."/>
            <person name="Ohm R."/>
            <person name="Sun H."/>
            <person name="Tunlid A."/>
            <person name="Henrissat B."/>
            <person name="Grigoriev I.V."/>
            <person name="Hibbett D.S."/>
            <person name="Martin F."/>
        </authorList>
    </citation>
    <scope>NUCLEOTIDE SEQUENCE [LARGE SCALE GENOMIC DNA]</scope>
    <source>
        <strain evidence="10">LaAM-08-1</strain>
    </source>
</reference>
<reference evidence="9 10" key="1">
    <citation type="submission" date="2014-04" db="EMBL/GenBank/DDBJ databases">
        <authorList>
            <consortium name="DOE Joint Genome Institute"/>
            <person name="Kuo A."/>
            <person name="Kohler A."/>
            <person name="Nagy L.G."/>
            <person name="Floudas D."/>
            <person name="Copeland A."/>
            <person name="Barry K.W."/>
            <person name="Cichocki N."/>
            <person name="Veneault-Fourrey C."/>
            <person name="LaButti K."/>
            <person name="Lindquist E.A."/>
            <person name="Lipzen A."/>
            <person name="Lundell T."/>
            <person name="Morin E."/>
            <person name="Murat C."/>
            <person name="Sun H."/>
            <person name="Tunlid A."/>
            <person name="Henrissat B."/>
            <person name="Grigoriev I.V."/>
            <person name="Hibbett D.S."/>
            <person name="Martin F."/>
            <person name="Nordberg H.P."/>
            <person name="Cantor M.N."/>
            <person name="Hua S.X."/>
        </authorList>
    </citation>
    <scope>NUCLEOTIDE SEQUENCE [LARGE SCALE GENOMIC DNA]</scope>
    <source>
        <strain evidence="9 10">LaAM-08-1</strain>
    </source>
</reference>
<evidence type="ECO:0000256" key="3">
    <source>
        <dbReference type="ARBA" id="ARBA00022475"/>
    </source>
</evidence>